<dbReference type="EMBL" id="JACEIK010004361">
    <property type="protein sequence ID" value="MCD9645199.1"/>
    <property type="molecule type" value="Genomic_DNA"/>
</dbReference>
<evidence type="ECO:0000313" key="3">
    <source>
        <dbReference type="Proteomes" id="UP000823775"/>
    </source>
</evidence>
<proteinExistence type="predicted"/>
<organism evidence="2 3">
    <name type="scientific">Datura stramonium</name>
    <name type="common">Jimsonweed</name>
    <name type="synonym">Common thornapple</name>
    <dbReference type="NCBI Taxonomy" id="4076"/>
    <lineage>
        <taxon>Eukaryota</taxon>
        <taxon>Viridiplantae</taxon>
        <taxon>Streptophyta</taxon>
        <taxon>Embryophyta</taxon>
        <taxon>Tracheophyta</taxon>
        <taxon>Spermatophyta</taxon>
        <taxon>Magnoliopsida</taxon>
        <taxon>eudicotyledons</taxon>
        <taxon>Gunneridae</taxon>
        <taxon>Pentapetalae</taxon>
        <taxon>asterids</taxon>
        <taxon>lamiids</taxon>
        <taxon>Solanales</taxon>
        <taxon>Solanaceae</taxon>
        <taxon>Solanoideae</taxon>
        <taxon>Datureae</taxon>
        <taxon>Datura</taxon>
    </lineage>
</organism>
<name>A0ABS8VES4_DATST</name>
<sequence>MLIEWLQKGCGIGTSASPLVSRKADPVKCGELVAVLGIDGEEGTQPTLQKPVKPVASGIRASLIAYREEEEATFQGDNQGIEPQKKSKSSRRDKSRGRDPSATPVSEGLTHEEAEGLRREPDGRLLLKQNEERGTEASLSPIGFVMAKATATDHLNSAKTMRSGRSESTTVMGVICVVTSLTCTETAKS</sequence>
<feature type="compositionally biased region" description="Basic and acidic residues" evidence="1">
    <location>
        <begin position="90"/>
        <end position="99"/>
    </location>
</feature>
<evidence type="ECO:0000313" key="2">
    <source>
        <dbReference type="EMBL" id="MCD9645199.1"/>
    </source>
</evidence>
<dbReference type="Proteomes" id="UP000823775">
    <property type="component" value="Unassembled WGS sequence"/>
</dbReference>
<feature type="region of interest" description="Disordered" evidence="1">
    <location>
        <begin position="71"/>
        <end position="124"/>
    </location>
</feature>
<gene>
    <name evidence="2" type="ORF">HAX54_033935</name>
</gene>
<accession>A0ABS8VES4</accession>
<evidence type="ECO:0000256" key="1">
    <source>
        <dbReference type="SAM" id="MobiDB-lite"/>
    </source>
</evidence>
<reference evidence="2 3" key="1">
    <citation type="journal article" date="2021" name="BMC Genomics">
        <title>Datura genome reveals duplications of psychoactive alkaloid biosynthetic genes and high mutation rate following tissue culture.</title>
        <authorList>
            <person name="Rajewski A."/>
            <person name="Carter-House D."/>
            <person name="Stajich J."/>
            <person name="Litt A."/>
        </authorList>
    </citation>
    <scope>NUCLEOTIDE SEQUENCE [LARGE SCALE GENOMIC DNA]</scope>
    <source>
        <strain evidence="2">AR-01</strain>
    </source>
</reference>
<keyword evidence="3" id="KW-1185">Reference proteome</keyword>
<feature type="compositionally biased region" description="Basic and acidic residues" evidence="1">
    <location>
        <begin position="109"/>
        <end position="124"/>
    </location>
</feature>
<comment type="caution">
    <text evidence="2">The sequence shown here is derived from an EMBL/GenBank/DDBJ whole genome shotgun (WGS) entry which is preliminary data.</text>
</comment>
<protein>
    <submittedName>
        <fullName evidence="2">Uncharacterized protein</fullName>
    </submittedName>
</protein>